<protein>
    <submittedName>
        <fullName evidence="2">Uncharacterized protein</fullName>
    </submittedName>
</protein>
<evidence type="ECO:0000313" key="2">
    <source>
        <dbReference type="EMBL" id="KRO62929.1"/>
    </source>
</evidence>
<sequence length="444" mass="48665">MNKTLLLILCDFLLLNLLALTRWDKNELPPAPPSAAQPVSAREDVVAALRLTLEEEKANREKLAQDLATTRDESRSRATVLDQARARTTELSERLTKAEQESLRLAQQAGIETERSRAALEAARAEALALRQAEEKLKKEGEALRSQLTAATVTARTSEERARQVEITLRNAEEEKKKLLEQNQSLSQGVNRLAEKSGEITQEIREFRPIAPNSLYADYLNRRATLSIMTERTSAQGSGPRRRESKSILLTDGTRTAALISLEQTPFTLGDAGGSWKSLTGSLTLPPPADFPQPVPTLHSLRQGDPRLLLLSLSSSEAKSSGTAPYRLATDPFRFPKSLLISPRGEGYGECAFRLSPDLPGYLEMDSRFLNRLQGEYAPSSGDLVLTLGGEFLGLMINDSYCARVTSLETATPLPLDSKGAQQSVGTALSTLQRAAAKLDSRLR</sequence>
<keyword evidence="1" id="KW-0175">Coiled coil</keyword>
<dbReference type="AlphaFoldDB" id="A0A0R2RKH5"/>
<accession>A0A0R2RKH5</accession>
<name>A0A0R2RKH5_9BACT</name>
<proteinExistence type="predicted"/>
<dbReference type="Proteomes" id="UP000051269">
    <property type="component" value="Unassembled WGS sequence"/>
</dbReference>
<evidence type="ECO:0000256" key="1">
    <source>
        <dbReference type="SAM" id="Coils"/>
    </source>
</evidence>
<comment type="caution">
    <text evidence="2">The sequence shown here is derived from an EMBL/GenBank/DDBJ whole genome shotgun (WGS) entry which is preliminary data.</text>
</comment>
<organism evidence="2 3">
    <name type="scientific">Verrucomicrobia subdivision 6 bacterium BACL9 MAG-120507-bin52</name>
    <dbReference type="NCBI Taxonomy" id="1655590"/>
    <lineage>
        <taxon>Bacteria</taxon>
        <taxon>Pseudomonadati</taxon>
        <taxon>Verrucomicrobiota</taxon>
        <taxon>Verrucomicrobiia</taxon>
        <taxon>Verrucomicrobiales</taxon>
        <taxon>Verrucomicrobia subdivision 6</taxon>
    </lineage>
</organism>
<dbReference type="EMBL" id="LIBO01000021">
    <property type="protein sequence ID" value="KRO62929.1"/>
    <property type="molecule type" value="Genomic_DNA"/>
</dbReference>
<reference evidence="2 3" key="1">
    <citation type="submission" date="2015-10" db="EMBL/GenBank/DDBJ databases">
        <title>Metagenome-Assembled Genomes uncover a global brackish microbiome.</title>
        <authorList>
            <person name="Hugerth L.W."/>
            <person name="Larsson J."/>
            <person name="Alneberg J."/>
            <person name="Lindh M.V."/>
            <person name="Legrand C."/>
            <person name="Pinhassi J."/>
            <person name="Andersson A.F."/>
        </authorList>
    </citation>
    <scope>NUCLEOTIDE SEQUENCE [LARGE SCALE GENOMIC DNA]</scope>
    <source>
        <strain evidence="2">BACL18 MAG-120507-bin52</strain>
    </source>
</reference>
<evidence type="ECO:0000313" key="3">
    <source>
        <dbReference type="Proteomes" id="UP000051269"/>
    </source>
</evidence>
<gene>
    <name evidence="2" type="ORF">ABR82_08755</name>
</gene>
<feature type="coiled-coil region" evidence="1">
    <location>
        <begin position="46"/>
        <end position="196"/>
    </location>
</feature>